<evidence type="ECO:0000313" key="1">
    <source>
        <dbReference type="EMBL" id="MFC4673330.1"/>
    </source>
</evidence>
<dbReference type="Proteomes" id="UP001596023">
    <property type="component" value="Unassembled WGS sequence"/>
</dbReference>
<keyword evidence="2" id="KW-1185">Reference proteome</keyword>
<organism evidence="1 2">
    <name type="scientific">Dysgonomonas termitidis</name>
    <dbReference type="NCBI Taxonomy" id="1516126"/>
    <lineage>
        <taxon>Bacteria</taxon>
        <taxon>Pseudomonadati</taxon>
        <taxon>Bacteroidota</taxon>
        <taxon>Bacteroidia</taxon>
        <taxon>Bacteroidales</taxon>
        <taxon>Dysgonomonadaceae</taxon>
        <taxon>Dysgonomonas</taxon>
    </lineage>
</organism>
<proteinExistence type="predicted"/>
<dbReference type="EMBL" id="JBHSGN010000052">
    <property type="protein sequence ID" value="MFC4673330.1"/>
    <property type="molecule type" value="Genomic_DNA"/>
</dbReference>
<comment type="caution">
    <text evidence="1">The sequence shown here is derived from an EMBL/GenBank/DDBJ whole genome shotgun (WGS) entry which is preliminary data.</text>
</comment>
<evidence type="ECO:0000313" key="2">
    <source>
        <dbReference type="Proteomes" id="UP001596023"/>
    </source>
</evidence>
<name>A0ABV9KSZ4_9BACT</name>
<gene>
    <name evidence="1" type="ORF">ACFO6W_06470</name>
</gene>
<dbReference type="RefSeq" id="WP_379994581.1">
    <property type="nucleotide sequence ID" value="NZ_JBHSGN010000052.1"/>
</dbReference>
<reference evidence="2" key="1">
    <citation type="journal article" date="2019" name="Int. J. Syst. Evol. Microbiol.">
        <title>The Global Catalogue of Microorganisms (GCM) 10K type strain sequencing project: providing services to taxonomists for standard genome sequencing and annotation.</title>
        <authorList>
            <consortium name="The Broad Institute Genomics Platform"/>
            <consortium name="The Broad Institute Genome Sequencing Center for Infectious Disease"/>
            <person name="Wu L."/>
            <person name="Ma J."/>
        </authorList>
    </citation>
    <scope>NUCLEOTIDE SEQUENCE [LARGE SCALE GENOMIC DNA]</scope>
    <source>
        <strain evidence="2">CCUG 66188</strain>
    </source>
</reference>
<sequence length="174" mass="21411">MHSFKSDYCTVSRERWLMEFLDKIDLDALLKQIDETKKYRQAHPGWERPVVMYGIRKKHKCIKKEEIAVVIDLMPWQDRARMAETHWYNIIYKRPATDLEWEEMKQKNPIRRYWIWSYFIKKEWTIDRIISHIARDDSEEYGIDTQKLIEAFENHYGRKICVNRRLSPILLKLY</sequence>
<protein>
    <submittedName>
        <fullName evidence="1">Uncharacterized protein</fullName>
    </submittedName>
</protein>
<accession>A0ABV9KSZ4</accession>